<comment type="caution">
    <text evidence="1">The sequence shown here is derived from an EMBL/GenBank/DDBJ whole genome shotgun (WGS) entry which is preliminary data.</text>
</comment>
<name>A0AAD7D2Q6_MYCRO</name>
<dbReference type="Proteomes" id="UP001221757">
    <property type="component" value="Unassembled WGS sequence"/>
</dbReference>
<evidence type="ECO:0000313" key="2">
    <source>
        <dbReference type="Proteomes" id="UP001221757"/>
    </source>
</evidence>
<proteinExistence type="predicted"/>
<dbReference type="AlphaFoldDB" id="A0AAD7D2Q6"/>
<gene>
    <name evidence="1" type="ORF">B0H17DRAFT_1081103</name>
</gene>
<keyword evidence="2" id="KW-1185">Reference proteome</keyword>
<dbReference type="EMBL" id="JARKIE010000149">
    <property type="protein sequence ID" value="KAJ7675352.1"/>
    <property type="molecule type" value="Genomic_DNA"/>
</dbReference>
<evidence type="ECO:0000313" key="1">
    <source>
        <dbReference type="EMBL" id="KAJ7675352.1"/>
    </source>
</evidence>
<organism evidence="1 2">
    <name type="scientific">Mycena rosella</name>
    <name type="common">Pink bonnet</name>
    <name type="synonym">Agaricus rosellus</name>
    <dbReference type="NCBI Taxonomy" id="1033263"/>
    <lineage>
        <taxon>Eukaryota</taxon>
        <taxon>Fungi</taxon>
        <taxon>Dikarya</taxon>
        <taxon>Basidiomycota</taxon>
        <taxon>Agaricomycotina</taxon>
        <taxon>Agaricomycetes</taxon>
        <taxon>Agaricomycetidae</taxon>
        <taxon>Agaricales</taxon>
        <taxon>Marasmiineae</taxon>
        <taxon>Mycenaceae</taxon>
        <taxon>Mycena</taxon>
    </lineage>
</organism>
<protein>
    <submittedName>
        <fullName evidence="1">Uncharacterized protein</fullName>
    </submittedName>
</protein>
<reference evidence="1" key="1">
    <citation type="submission" date="2023-03" db="EMBL/GenBank/DDBJ databases">
        <title>Massive genome expansion in bonnet fungi (Mycena s.s.) driven by repeated elements and novel gene families across ecological guilds.</title>
        <authorList>
            <consortium name="Lawrence Berkeley National Laboratory"/>
            <person name="Harder C.B."/>
            <person name="Miyauchi S."/>
            <person name="Viragh M."/>
            <person name="Kuo A."/>
            <person name="Thoen E."/>
            <person name="Andreopoulos B."/>
            <person name="Lu D."/>
            <person name="Skrede I."/>
            <person name="Drula E."/>
            <person name="Henrissat B."/>
            <person name="Morin E."/>
            <person name="Kohler A."/>
            <person name="Barry K."/>
            <person name="LaButti K."/>
            <person name="Morin E."/>
            <person name="Salamov A."/>
            <person name="Lipzen A."/>
            <person name="Mereny Z."/>
            <person name="Hegedus B."/>
            <person name="Baldrian P."/>
            <person name="Stursova M."/>
            <person name="Weitz H."/>
            <person name="Taylor A."/>
            <person name="Grigoriev I.V."/>
            <person name="Nagy L.G."/>
            <person name="Martin F."/>
            <person name="Kauserud H."/>
        </authorList>
    </citation>
    <scope>NUCLEOTIDE SEQUENCE</scope>
    <source>
        <strain evidence="1">CBHHK067</strain>
    </source>
</reference>
<accession>A0AAD7D2Q6</accession>
<sequence length="254" mass="28005">MAVFASAKTPDGAYFCPPPSQCRSHPSRALLLSIKPPLPLFARWSNQNQDPVVPNLQTRTAVNIVLELISARRWSLNQANSLKVFQSPSAHPLPPRYLHYQRSASVDRSAPSGHSLVDMVLHTGNPSTNGAPSIPANLYSFSRTFSPPIVSGFGIRFTYHGRYISDRIRDARTPFTGHGYNLRGCVACILMGNYFFSGVDASTAHYTSWITGVVTSVLVPAIYSLLEHHCDAFETSIALDSLIYAYVPPSRHHH</sequence>